<protein>
    <submittedName>
        <fullName evidence="3">Beta-lactamase family protein</fullName>
    </submittedName>
</protein>
<feature type="region of interest" description="Disordered" evidence="1">
    <location>
        <begin position="1"/>
        <end position="34"/>
    </location>
</feature>
<dbReference type="Pfam" id="PF00144">
    <property type="entry name" value="Beta-lactamase"/>
    <property type="match status" value="1"/>
</dbReference>
<evidence type="ECO:0000313" key="4">
    <source>
        <dbReference type="Proteomes" id="UP000501179"/>
    </source>
</evidence>
<name>A0A6G9GST6_9ACTN</name>
<evidence type="ECO:0000313" key="3">
    <source>
        <dbReference type="EMBL" id="QIQ01308.1"/>
    </source>
</evidence>
<organism evidence="3 4">
    <name type="scientific">Streptomyces liangshanensis</name>
    <dbReference type="NCBI Taxonomy" id="2717324"/>
    <lineage>
        <taxon>Bacteria</taxon>
        <taxon>Bacillati</taxon>
        <taxon>Actinomycetota</taxon>
        <taxon>Actinomycetes</taxon>
        <taxon>Kitasatosporales</taxon>
        <taxon>Streptomycetaceae</taxon>
        <taxon>Streptomyces</taxon>
    </lineage>
</organism>
<sequence length="390" mass="39961">MTRGPAGTRDTPGTVRPYETGAPPGAPGEWALGPARPLGAAARGASAVAVGLRQGHRRAVVTYGRTAREGGAPVTADTRFEIGSLTKCLTALLFAERVARGELAHDDPLSRFLPPEALPEPRGGPVTLLHLATHTSGLPRLPPGLFAGATGHWWTDPYARFGADDLLDALARTRLRSRPGERVRYSNFGVGLLGQLLTGTDRTADGTGRYGDVLAARVLGPLGLHGTSCVPGPPGAMATGYGHGRARPPWEIPGLPGAGAVRSTARDVLALLDALLGAHPDTPPGIRPGSVPLPLGTAPLPLGTALADVTRPRLSVRGGAARIALVWNIRVRPGGAVYHHSGGTSGFTAFAGFCPRRGTALVALANTAPGAGHGFVQSAYESLLALGAPG</sequence>
<dbReference type="RefSeq" id="WP_167023047.1">
    <property type="nucleotide sequence ID" value="NZ_CP050177.1"/>
</dbReference>
<proteinExistence type="predicted"/>
<dbReference type="InterPro" id="IPR012338">
    <property type="entry name" value="Beta-lactam/transpept-like"/>
</dbReference>
<keyword evidence="4" id="KW-1185">Reference proteome</keyword>
<dbReference type="InterPro" id="IPR050491">
    <property type="entry name" value="AmpC-like"/>
</dbReference>
<reference evidence="3 4" key="1">
    <citation type="submission" date="2020-03" db="EMBL/GenBank/DDBJ databases">
        <title>A novel species.</title>
        <authorList>
            <person name="Gao J."/>
        </authorList>
    </citation>
    <scope>NUCLEOTIDE SEQUENCE [LARGE SCALE GENOMIC DNA]</scope>
    <source>
        <strain evidence="3 4">QMT-12</strain>
    </source>
</reference>
<dbReference type="AlphaFoldDB" id="A0A6G9GST6"/>
<dbReference type="Proteomes" id="UP000501179">
    <property type="component" value="Chromosome"/>
</dbReference>
<dbReference type="PANTHER" id="PTHR46825">
    <property type="entry name" value="D-ALANYL-D-ALANINE-CARBOXYPEPTIDASE/ENDOPEPTIDASE AMPH"/>
    <property type="match status" value="1"/>
</dbReference>
<dbReference type="EMBL" id="CP050177">
    <property type="protein sequence ID" value="QIQ01308.1"/>
    <property type="molecule type" value="Genomic_DNA"/>
</dbReference>
<dbReference type="InterPro" id="IPR001466">
    <property type="entry name" value="Beta-lactam-related"/>
</dbReference>
<gene>
    <name evidence="3" type="ORF">HA039_02470</name>
</gene>
<dbReference type="PANTHER" id="PTHR46825:SF7">
    <property type="entry name" value="D-ALANYL-D-ALANINE CARBOXYPEPTIDASE"/>
    <property type="match status" value="1"/>
</dbReference>
<accession>A0A6G9GST6</accession>
<evidence type="ECO:0000256" key="1">
    <source>
        <dbReference type="SAM" id="MobiDB-lite"/>
    </source>
</evidence>
<feature type="domain" description="Beta-lactamase-related" evidence="2">
    <location>
        <begin position="42"/>
        <end position="375"/>
    </location>
</feature>
<dbReference type="KEGG" id="slia:HA039_02470"/>
<dbReference type="Gene3D" id="3.40.710.10">
    <property type="entry name" value="DD-peptidase/beta-lactamase superfamily"/>
    <property type="match status" value="1"/>
</dbReference>
<evidence type="ECO:0000259" key="2">
    <source>
        <dbReference type="Pfam" id="PF00144"/>
    </source>
</evidence>
<dbReference type="SUPFAM" id="SSF56601">
    <property type="entry name" value="beta-lactamase/transpeptidase-like"/>
    <property type="match status" value="1"/>
</dbReference>